<evidence type="ECO:0000256" key="3">
    <source>
        <dbReference type="ARBA" id="ARBA00012856"/>
    </source>
</evidence>
<keyword evidence="6 8" id="KW-0560">Oxidoreductase</keyword>
<dbReference type="GO" id="GO:0004146">
    <property type="term" value="F:dihydrofolate reductase activity"/>
    <property type="evidence" value="ECO:0007669"/>
    <property type="project" value="UniProtKB-EC"/>
</dbReference>
<dbReference type="Pfam" id="PF00186">
    <property type="entry name" value="DHFR_1"/>
    <property type="match status" value="1"/>
</dbReference>
<dbReference type="InterPro" id="IPR012259">
    <property type="entry name" value="DHFR"/>
</dbReference>
<evidence type="ECO:0000256" key="1">
    <source>
        <dbReference type="ARBA" id="ARBA00004903"/>
    </source>
</evidence>
<dbReference type="PANTHER" id="PTHR48069:SF3">
    <property type="entry name" value="DIHYDROFOLATE REDUCTASE"/>
    <property type="match status" value="1"/>
</dbReference>
<dbReference type="GO" id="GO:0005829">
    <property type="term" value="C:cytosol"/>
    <property type="evidence" value="ECO:0007669"/>
    <property type="project" value="TreeGrafter"/>
</dbReference>
<evidence type="ECO:0000256" key="7">
    <source>
        <dbReference type="ARBA" id="ARBA00025067"/>
    </source>
</evidence>
<dbReference type="PROSITE" id="PS00075">
    <property type="entry name" value="DHFR_1"/>
    <property type="match status" value="1"/>
</dbReference>
<keyword evidence="12" id="KW-1185">Reference proteome</keyword>
<dbReference type="InterPro" id="IPR017925">
    <property type="entry name" value="DHFR_CS"/>
</dbReference>
<dbReference type="EC" id="1.5.1.3" evidence="3 8"/>
<dbReference type="InterPro" id="IPR024072">
    <property type="entry name" value="DHFR-like_dom_sf"/>
</dbReference>
<evidence type="ECO:0000259" key="10">
    <source>
        <dbReference type="PROSITE" id="PS51330"/>
    </source>
</evidence>
<comment type="catalytic activity">
    <reaction evidence="8">
        <text>(6S)-5,6,7,8-tetrahydrofolate + NADP(+) = 7,8-dihydrofolate + NADPH + H(+)</text>
        <dbReference type="Rhea" id="RHEA:15009"/>
        <dbReference type="ChEBI" id="CHEBI:15378"/>
        <dbReference type="ChEBI" id="CHEBI:57451"/>
        <dbReference type="ChEBI" id="CHEBI:57453"/>
        <dbReference type="ChEBI" id="CHEBI:57783"/>
        <dbReference type="ChEBI" id="CHEBI:58349"/>
        <dbReference type="EC" id="1.5.1.3"/>
    </reaction>
</comment>
<evidence type="ECO:0000313" key="12">
    <source>
        <dbReference type="Proteomes" id="UP000001349"/>
    </source>
</evidence>
<accession>B8I0T9</accession>
<dbReference type="PRINTS" id="PR00070">
    <property type="entry name" value="DHFR"/>
</dbReference>
<evidence type="ECO:0000256" key="2">
    <source>
        <dbReference type="ARBA" id="ARBA00009539"/>
    </source>
</evidence>
<evidence type="ECO:0000256" key="5">
    <source>
        <dbReference type="ARBA" id="ARBA00022857"/>
    </source>
</evidence>
<dbReference type="GO" id="GO:0046654">
    <property type="term" value="P:tetrahydrofolate biosynthetic process"/>
    <property type="evidence" value="ECO:0007669"/>
    <property type="project" value="UniProtKB-UniPathway"/>
</dbReference>
<dbReference type="GO" id="GO:0070401">
    <property type="term" value="F:NADP+ binding"/>
    <property type="evidence" value="ECO:0007669"/>
    <property type="project" value="UniProtKB-ARBA"/>
</dbReference>
<evidence type="ECO:0000256" key="6">
    <source>
        <dbReference type="ARBA" id="ARBA00023002"/>
    </source>
</evidence>
<keyword evidence="4 8" id="KW-0554">One-carbon metabolism</keyword>
<comment type="function">
    <text evidence="7 8">Key enzyme in folate metabolism. Catalyzes an essential reaction for de novo glycine and purine synthesis, and for DNA precursor synthesis.</text>
</comment>
<gene>
    <name evidence="11" type="ordered locus">Ccel_1310</name>
</gene>
<dbReference type="SUPFAM" id="SSF53597">
    <property type="entry name" value="Dihydrofolate reductase-like"/>
    <property type="match status" value="1"/>
</dbReference>
<dbReference type="GO" id="GO:0006730">
    <property type="term" value="P:one-carbon metabolic process"/>
    <property type="evidence" value="ECO:0007669"/>
    <property type="project" value="UniProtKB-KW"/>
</dbReference>
<dbReference type="InterPro" id="IPR001796">
    <property type="entry name" value="DHFR_dom"/>
</dbReference>
<organism evidence="11 12">
    <name type="scientific">Ruminiclostridium cellulolyticum (strain ATCC 35319 / DSM 5812 / JCM 6584 / H10)</name>
    <name type="common">Clostridium cellulolyticum</name>
    <dbReference type="NCBI Taxonomy" id="394503"/>
    <lineage>
        <taxon>Bacteria</taxon>
        <taxon>Bacillati</taxon>
        <taxon>Bacillota</taxon>
        <taxon>Clostridia</taxon>
        <taxon>Eubacteriales</taxon>
        <taxon>Oscillospiraceae</taxon>
        <taxon>Ruminiclostridium</taxon>
    </lineage>
</organism>
<dbReference type="EMBL" id="CP001348">
    <property type="protein sequence ID" value="ACL75664.1"/>
    <property type="molecule type" value="Genomic_DNA"/>
</dbReference>
<dbReference type="KEGG" id="cce:Ccel_1310"/>
<feature type="domain" description="DHFR" evidence="10">
    <location>
        <begin position="1"/>
        <end position="158"/>
    </location>
</feature>
<dbReference type="PANTHER" id="PTHR48069">
    <property type="entry name" value="DIHYDROFOLATE REDUCTASE"/>
    <property type="match status" value="1"/>
</dbReference>
<dbReference type="Proteomes" id="UP000001349">
    <property type="component" value="Chromosome"/>
</dbReference>
<dbReference type="UniPathway" id="UPA00077">
    <property type="reaction ID" value="UER00158"/>
</dbReference>
<dbReference type="CDD" id="cd00209">
    <property type="entry name" value="DHFR"/>
    <property type="match status" value="1"/>
</dbReference>
<dbReference type="PIRSF" id="PIRSF000194">
    <property type="entry name" value="DHFR"/>
    <property type="match status" value="1"/>
</dbReference>
<dbReference type="STRING" id="394503.Ccel_1310"/>
<evidence type="ECO:0000313" key="11">
    <source>
        <dbReference type="EMBL" id="ACL75664.1"/>
    </source>
</evidence>
<name>B8I0T9_RUMCH</name>
<evidence type="ECO:0000256" key="4">
    <source>
        <dbReference type="ARBA" id="ARBA00022563"/>
    </source>
</evidence>
<evidence type="ECO:0000256" key="8">
    <source>
        <dbReference type="PIRNR" id="PIRNR000194"/>
    </source>
</evidence>
<sequence length="161" mass="18806">MISMIWAMGRNNALGCKNRMPWYIPADFAYFKKVTMGKPVIMGRKTFESIGKPLPGRKNIVITRDTGYDPQGCIVVNSIEKAMEYTEEKEVFIIGGAEIYKEFLPIADRLYITLIEKEFEADAFFPEIDYSKWKQISCETGIKDEKNPYEYKWLVYERVKQ</sequence>
<dbReference type="HOGENOM" id="CLU_043966_5_2_9"/>
<evidence type="ECO:0000256" key="9">
    <source>
        <dbReference type="RuleBase" id="RU004474"/>
    </source>
</evidence>
<dbReference type="eggNOG" id="COG0262">
    <property type="taxonomic scope" value="Bacteria"/>
</dbReference>
<dbReference type="Gene3D" id="3.40.430.10">
    <property type="entry name" value="Dihydrofolate Reductase, subunit A"/>
    <property type="match status" value="1"/>
</dbReference>
<dbReference type="GO" id="GO:0046655">
    <property type="term" value="P:folic acid metabolic process"/>
    <property type="evidence" value="ECO:0007669"/>
    <property type="project" value="TreeGrafter"/>
</dbReference>
<dbReference type="RefSeq" id="WP_015924812.1">
    <property type="nucleotide sequence ID" value="NC_011898.1"/>
</dbReference>
<dbReference type="OrthoDB" id="9804315at2"/>
<reference evidence="11 12" key="1">
    <citation type="submission" date="2009-01" db="EMBL/GenBank/DDBJ databases">
        <title>Complete sequence of Clostridium cellulolyticum H10.</title>
        <authorList>
            <consortium name="US DOE Joint Genome Institute"/>
            <person name="Lucas S."/>
            <person name="Copeland A."/>
            <person name="Lapidus A."/>
            <person name="Glavina del Rio T."/>
            <person name="Dalin E."/>
            <person name="Tice H."/>
            <person name="Bruce D."/>
            <person name="Goodwin L."/>
            <person name="Pitluck S."/>
            <person name="Chertkov O."/>
            <person name="Saunders E."/>
            <person name="Brettin T."/>
            <person name="Detter J.C."/>
            <person name="Han C."/>
            <person name="Larimer F."/>
            <person name="Land M."/>
            <person name="Hauser L."/>
            <person name="Kyrpides N."/>
            <person name="Ivanova N."/>
            <person name="Zhou J."/>
            <person name="Richardson P."/>
        </authorList>
    </citation>
    <scope>NUCLEOTIDE SEQUENCE [LARGE SCALE GENOMIC DNA]</scope>
    <source>
        <strain evidence="12">ATCC 35319 / DSM 5812 / JCM 6584 / H10</strain>
    </source>
</reference>
<dbReference type="FunFam" id="3.40.430.10:FF:000001">
    <property type="entry name" value="Dihydrofolate reductase"/>
    <property type="match status" value="1"/>
</dbReference>
<comment type="pathway">
    <text evidence="1 8">Cofactor biosynthesis; tetrahydrofolate biosynthesis; 5,6,7,8-tetrahydrofolate from 7,8-dihydrofolate: step 1/1.</text>
</comment>
<dbReference type="GO" id="GO:0046452">
    <property type="term" value="P:dihydrofolate metabolic process"/>
    <property type="evidence" value="ECO:0007669"/>
    <property type="project" value="TreeGrafter"/>
</dbReference>
<comment type="similarity">
    <text evidence="2 8 9">Belongs to the dihydrofolate reductase family.</text>
</comment>
<proteinExistence type="inferred from homology"/>
<protein>
    <recommendedName>
        <fullName evidence="3 8">Dihydrofolate reductase</fullName>
        <ecNumber evidence="3 8">1.5.1.3</ecNumber>
    </recommendedName>
</protein>
<dbReference type="PROSITE" id="PS51330">
    <property type="entry name" value="DHFR_2"/>
    <property type="match status" value="1"/>
</dbReference>
<dbReference type="AlphaFoldDB" id="B8I0T9"/>
<keyword evidence="5 8" id="KW-0521">NADP</keyword>